<dbReference type="Proteomes" id="UP000533637">
    <property type="component" value="Unassembled WGS sequence"/>
</dbReference>
<proteinExistence type="predicted"/>
<accession>A0ABR6KHJ1</accession>
<sequence>MLYLQWCCFGIEAVLLSFCYKNLFSNIRLNENFYAGYTLKSK</sequence>
<evidence type="ECO:0000313" key="1">
    <source>
        <dbReference type="EMBL" id="MBB4620976.1"/>
    </source>
</evidence>
<organism evidence="1 2">
    <name type="scientific">Parabacteroides faecis</name>
    <dbReference type="NCBI Taxonomy" id="1217282"/>
    <lineage>
        <taxon>Bacteria</taxon>
        <taxon>Pseudomonadati</taxon>
        <taxon>Bacteroidota</taxon>
        <taxon>Bacteroidia</taxon>
        <taxon>Bacteroidales</taxon>
        <taxon>Tannerellaceae</taxon>
        <taxon>Parabacteroides</taxon>
    </lineage>
</organism>
<name>A0ABR6KHJ1_9BACT</name>
<reference evidence="1 2" key="1">
    <citation type="submission" date="2020-08" db="EMBL/GenBank/DDBJ databases">
        <title>Genomic Encyclopedia of Type Strains, Phase IV (KMG-IV): sequencing the most valuable type-strain genomes for metagenomic binning, comparative biology and taxonomic classification.</title>
        <authorList>
            <person name="Goeker M."/>
        </authorList>
    </citation>
    <scope>NUCLEOTIDE SEQUENCE [LARGE SCALE GENOMIC DNA]</scope>
    <source>
        <strain evidence="1 2">DSM 102983</strain>
    </source>
</reference>
<dbReference type="EMBL" id="JACHOC010000002">
    <property type="protein sequence ID" value="MBB4620976.1"/>
    <property type="molecule type" value="Genomic_DNA"/>
</dbReference>
<evidence type="ECO:0000313" key="2">
    <source>
        <dbReference type="Proteomes" id="UP000533637"/>
    </source>
</evidence>
<comment type="caution">
    <text evidence="1">The sequence shown here is derived from an EMBL/GenBank/DDBJ whole genome shotgun (WGS) entry which is preliminary data.</text>
</comment>
<protein>
    <submittedName>
        <fullName evidence="1">Uncharacterized protein</fullName>
    </submittedName>
</protein>
<gene>
    <name evidence="1" type="ORF">GGQ57_000870</name>
</gene>
<keyword evidence="2" id="KW-1185">Reference proteome</keyword>